<evidence type="ECO:0000256" key="1">
    <source>
        <dbReference type="ARBA" id="ARBA00022649"/>
    </source>
</evidence>
<dbReference type="InterPro" id="IPR035093">
    <property type="entry name" value="RelE/ParE_toxin_dom_sf"/>
</dbReference>
<keyword evidence="1" id="KW-1277">Toxin-antitoxin system</keyword>
<name>A0A4Q2T0E0_9HYPH</name>
<dbReference type="EMBL" id="SDVB01000238">
    <property type="protein sequence ID" value="RYC11822.1"/>
    <property type="molecule type" value="Genomic_DNA"/>
</dbReference>
<keyword evidence="3" id="KW-1185">Reference proteome</keyword>
<reference evidence="2 3" key="1">
    <citation type="submission" date="2019-01" db="EMBL/GenBank/DDBJ databases">
        <authorList>
            <person name="Deng T."/>
        </authorList>
    </citation>
    <scope>NUCLEOTIDE SEQUENCE [LARGE SCALE GENOMIC DNA]</scope>
    <source>
        <strain evidence="2 3">F8825</strain>
    </source>
</reference>
<dbReference type="Gene3D" id="3.30.2310.20">
    <property type="entry name" value="RelE-like"/>
    <property type="match status" value="1"/>
</dbReference>
<protein>
    <submittedName>
        <fullName evidence="2">Type II toxin-antitoxin system RelE/ParE family toxin</fullName>
    </submittedName>
</protein>
<proteinExistence type="predicted"/>
<dbReference type="AlphaFoldDB" id="A0A4Q2T0E0"/>
<dbReference type="InterPro" id="IPR007712">
    <property type="entry name" value="RelE/ParE_toxin"/>
</dbReference>
<comment type="caution">
    <text evidence="2">The sequence shown here is derived from an EMBL/GenBank/DDBJ whole genome shotgun (WGS) entry which is preliminary data.</text>
</comment>
<dbReference type="RefSeq" id="WP_129332258.1">
    <property type="nucleotide sequence ID" value="NZ_SDVB01000238.1"/>
</dbReference>
<evidence type="ECO:0000313" key="2">
    <source>
        <dbReference type="EMBL" id="RYC11822.1"/>
    </source>
</evidence>
<dbReference type="OrthoDB" id="8302885at2"/>
<dbReference type="Proteomes" id="UP000291088">
    <property type="component" value="Unassembled WGS sequence"/>
</dbReference>
<dbReference type="Pfam" id="PF05016">
    <property type="entry name" value="ParE_toxin"/>
    <property type="match status" value="1"/>
</dbReference>
<sequence>MKVLLAPEARNYVSSEARYLKARSPQAARQFADSLKQLKEHLSQFPHIGRVSDEIPVPGVLCFVMGAYLVDYEIRPDIIVILGIRHGQQRPPGMPLDDDFDFEGP</sequence>
<gene>
    <name evidence="2" type="ORF">EUU22_12185</name>
</gene>
<organism evidence="2 3">
    <name type="scientific">Ciceribacter ferrooxidans</name>
    <dbReference type="NCBI Taxonomy" id="2509717"/>
    <lineage>
        <taxon>Bacteria</taxon>
        <taxon>Pseudomonadati</taxon>
        <taxon>Pseudomonadota</taxon>
        <taxon>Alphaproteobacteria</taxon>
        <taxon>Hyphomicrobiales</taxon>
        <taxon>Rhizobiaceae</taxon>
        <taxon>Ciceribacter</taxon>
    </lineage>
</organism>
<evidence type="ECO:0000313" key="3">
    <source>
        <dbReference type="Proteomes" id="UP000291088"/>
    </source>
</evidence>
<accession>A0A4Q2T0E0</accession>